<organism evidence="6 7">
    <name type="scientific">Piloderma croceum (strain F 1598)</name>
    <dbReference type="NCBI Taxonomy" id="765440"/>
    <lineage>
        <taxon>Eukaryota</taxon>
        <taxon>Fungi</taxon>
        <taxon>Dikarya</taxon>
        <taxon>Basidiomycota</taxon>
        <taxon>Agaricomycotina</taxon>
        <taxon>Agaricomycetes</taxon>
        <taxon>Agaricomycetidae</taxon>
        <taxon>Atheliales</taxon>
        <taxon>Atheliaceae</taxon>
        <taxon>Piloderma</taxon>
    </lineage>
</organism>
<proteinExistence type="predicted"/>
<reference evidence="6 7" key="1">
    <citation type="submission" date="2014-04" db="EMBL/GenBank/DDBJ databases">
        <authorList>
            <consortium name="DOE Joint Genome Institute"/>
            <person name="Kuo A."/>
            <person name="Tarkka M."/>
            <person name="Buscot F."/>
            <person name="Kohler A."/>
            <person name="Nagy L.G."/>
            <person name="Floudas D."/>
            <person name="Copeland A."/>
            <person name="Barry K.W."/>
            <person name="Cichocki N."/>
            <person name="Veneault-Fourrey C."/>
            <person name="LaButti K."/>
            <person name="Lindquist E.A."/>
            <person name="Lipzen A."/>
            <person name="Lundell T."/>
            <person name="Morin E."/>
            <person name="Murat C."/>
            <person name="Sun H."/>
            <person name="Tunlid A."/>
            <person name="Henrissat B."/>
            <person name="Grigoriev I.V."/>
            <person name="Hibbett D.S."/>
            <person name="Martin F."/>
            <person name="Nordberg H.P."/>
            <person name="Cantor M.N."/>
            <person name="Hua S.X."/>
        </authorList>
    </citation>
    <scope>NUCLEOTIDE SEQUENCE [LARGE SCALE GENOMIC DNA]</scope>
    <source>
        <strain evidence="6 7">F 1598</strain>
    </source>
</reference>
<accession>A0A0C3EMC1</accession>
<dbReference type="InterPro" id="IPR007219">
    <property type="entry name" value="XnlR_reg_dom"/>
</dbReference>
<dbReference type="SMART" id="SM00906">
    <property type="entry name" value="Fungal_trans"/>
    <property type="match status" value="1"/>
</dbReference>
<dbReference type="GO" id="GO:0006351">
    <property type="term" value="P:DNA-templated transcription"/>
    <property type="evidence" value="ECO:0007669"/>
    <property type="project" value="InterPro"/>
</dbReference>
<dbReference type="InterPro" id="IPR001138">
    <property type="entry name" value="Zn2Cys6_DnaBD"/>
</dbReference>
<dbReference type="InParanoid" id="A0A0C3EMC1"/>
<keyword evidence="7" id="KW-1185">Reference proteome</keyword>
<dbReference type="GO" id="GO:0005634">
    <property type="term" value="C:nucleus"/>
    <property type="evidence" value="ECO:0007669"/>
    <property type="project" value="UniProtKB-SubCell"/>
</dbReference>
<feature type="compositionally biased region" description="Pro residues" evidence="4">
    <location>
        <begin position="1"/>
        <end position="11"/>
    </location>
</feature>
<keyword evidence="3" id="KW-0539">Nucleus</keyword>
<dbReference type="HOGENOM" id="CLU_015247_0_0_1"/>
<dbReference type="InterPro" id="IPR050613">
    <property type="entry name" value="Sec_Metabolite_Reg"/>
</dbReference>
<dbReference type="SUPFAM" id="SSF57701">
    <property type="entry name" value="Zn2/Cys6 DNA-binding domain"/>
    <property type="match status" value="1"/>
</dbReference>
<dbReference type="AlphaFoldDB" id="A0A0C3EMC1"/>
<protein>
    <recommendedName>
        <fullName evidence="5">Zn(2)-C6 fungal-type domain-containing protein</fullName>
    </recommendedName>
</protein>
<dbReference type="EMBL" id="KN833075">
    <property type="protein sequence ID" value="KIM73730.1"/>
    <property type="molecule type" value="Genomic_DNA"/>
</dbReference>
<evidence type="ECO:0000256" key="3">
    <source>
        <dbReference type="ARBA" id="ARBA00023242"/>
    </source>
</evidence>
<gene>
    <name evidence="6" type="ORF">PILCRDRAFT_15019</name>
</gene>
<comment type="subcellular location">
    <subcellularLocation>
        <location evidence="1">Nucleus</location>
    </subcellularLocation>
</comment>
<feature type="region of interest" description="Disordered" evidence="4">
    <location>
        <begin position="123"/>
        <end position="154"/>
    </location>
</feature>
<sequence>MIPAAPPPKPDNPNEKPKRTRRRLRVSCTECTKRRQKCDRQTPCGLCVSRGVSHLCRWEPNPVARPPPARPPIAGISNHSSPGDSNSSTSGDSVEKLSARIASLERTVAAQNKLIQQAHLTPPYNNLDFQSQTSLNSDYDTQNIEPSDEVEHDKSAREPIGQEVQEAAMALAQLSLGNHHGEYFGRGTVVCALHELGHFEKIQLSYSMSTNPTAFCPKTFPVPFSDGTFTVAVRDLVLGIPPRPHAESLFRAFFADVNWRFGIPQEWFEEACEETWKIISISETGMEINVHWLCLFFAVLALAPQPTNAAPTNSFTTSDAYFIRSLSARRLAKDIYFTTPSFSPMTSAADGTVLSCLATPLLCAYLAEMGRVSEAWKLLGGSIRAAQAVGMHRDPGWQKWKVMSADEGLLRTTGWWGLVVWDRLYSFVLGRPTMIKRDNFDVLPPNSFKPEYPSWQKHYCAFQAELVKLSEVVAEAVEKCLGLDFSTFDTVFEVDRKFAEWEAQIPERFRWRHWYTVWPEGHILADSGPIGVVRQSYTLNTWYLACRMNLHRSYLTQVTMPPMHNPEKLKPNLTGLKRCHEQCINLAMDLLRLQCVTHDSANGQAGRKDNAAWTGNNWAFELCYYLFDAGVTLMSGFSKMPVEARAQEAQELVRRSIEILEKASREGQEGNHIHGAMTKREIALRASEVLNMLGRELGWRRDDLETVAQHPCDLPTETWSAPSPTPSTPNPFGFVPQPALPASMDATNSTPLSMFFAAPQNSLLLSSFAPQADLSEPQLWSNASWDLLE</sequence>
<dbReference type="GO" id="GO:0003677">
    <property type="term" value="F:DNA binding"/>
    <property type="evidence" value="ECO:0007669"/>
    <property type="project" value="InterPro"/>
</dbReference>
<dbReference type="GO" id="GO:0000981">
    <property type="term" value="F:DNA-binding transcription factor activity, RNA polymerase II-specific"/>
    <property type="evidence" value="ECO:0007669"/>
    <property type="project" value="InterPro"/>
</dbReference>
<evidence type="ECO:0000259" key="5">
    <source>
        <dbReference type="PROSITE" id="PS50048"/>
    </source>
</evidence>
<evidence type="ECO:0000256" key="1">
    <source>
        <dbReference type="ARBA" id="ARBA00004123"/>
    </source>
</evidence>
<dbReference type="PANTHER" id="PTHR31001:SF81">
    <property type="entry name" value="ZN(II)2CYS6 TRANSCRIPTION FACTOR"/>
    <property type="match status" value="1"/>
</dbReference>
<evidence type="ECO:0000256" key="2">
    <source>
        <dbReference type="ARBA" id="ARBA00022723"/>
    </source>
</evidence>
<dbReference type="OrthoDB" id="3364175at2759"/>
<dbReference type="InterPro" id="IPR036864">
    <property type="entry name" value="Zn2-C6_fun-type_DNA-bd_sf"/>
</dbReference>
<keyword evidence="2" id="KW-0479">Metal-binding</keyword>
<dbReference type="Proteomes" id="UP000054166">
    <property type="component" value="Unassembled WGS sequence"/>
</dbReference>
<evidence type="ECO:0000313" key="6">
    <source>
        <dbReference type="EMBL" id="KIM73730.1"/>
    </source>
</evidence>
<feature type="compositionally biased region" description="Low complexity" evidence="4">
    <location>
        <begin position="77"/>
        <end position="92"/>
    </location>
</feature>
<dbReference type="PROSITE" id="PS00463">
    <property type="entry name" value="ZN2_CY6_FUNGAL_1"/>
    <property type="match status" value="1"/>
</dbReference>
<dbReference type="CDD" id="cd12148">
    <property type="entry name" value="fungal_TF_MHR"/>
    <property type="match status" value="1"/>
</dbReference>
<feature type="region of interest" description="Disordered" evidence="4">
    <location>
        <begin position="1"/>
        <end position="25"/>
    </location>
</feature>
<dbReference type="SMART" id="SM00066">
    <property type="entry name" value="GAL4"/>
    <property type="match status" value="1"/>
</dbReference>
<reference evidence="7" key="2">
    <citation type="submission" date="2015-01" db="EMBL/GenBank/DDBJ databases">
        <title>Evolutionary Origins and Diversification of the Mycorrhizal Mutualists.</title>
        <authorList>
            <consortium name="DOE Joint Genome Institute"/>
            <consortium name="Mycorrhizal Genomics Consortium"/>
            <person name="Kohler A."/>
            <person name="Kuo A."/>
            <person name="Nagy L.G."/>
            <person name="Floudas D."/>
            <person name="Copeland A."/>
            <person name="Barry K.W."/>
            <person name="Cichocki N."/>
            <person name="Veneault-Fourrey C."/>
            <person name="LaButti K."/>
            <person name="Lindquist E.A."/>
            <person name="Lipzen A."/>
            <person name="Lundell T."/>
            <person name="Morin E."/>
            <person name="Murat C."/>
            <person name="Riley R."/>
            <person name="Ohm R."/>
            <person name="Sun H."/>
            <person name="Tunlid A."/>
            <person name="Henrissat B."/>
            <person name="Grigoriev I.V."/>
            <person name="Hibbett D.S."/>
            <person name="Martin F."/>
        </authorList>
    </citation>
    <scope>NUCLEOTIDE SEQUENCE [LARGE SCALE GENOMIC DNA]</scope>
    <source>
        <strain evidence="7">F 1598</strain>
    </source>
</reference>
<dbReference type="STRING" id="765440.A0A0C3EMC1"/>
<evidence type="ECO:0000313" key="7">
    <source>
        <dbReference type="Proteomes" id="UP000054166"/>
    </source>
</evidence>
<name>A0A0C3EMC1_PILCF</name>
<feature type="region of interest" description="Disordered" evidence="4">
    <location>
        <begin position="63"/>
        <end position="96"/>
    </location>
</feature>
<feature type="domain" description="Zn(2)-C6 fungal-type" evidence="5">
    <location>
        <begin position="27"/>
        <end position="58"/>
    </location>
</feature>
<dbReference type="GO" id="GO:0008270">
    <property type="term" value="F:zinc ion binding"/>
    <property type="evidence" value="ECO:0007669"/>
    <property type="project" value="InterPro"/>
</dbReference>
<feature type="compositionally biased region" description="Polar residues" evidence="4">
    <location>
        <begin position="123"/>
        <end position="145"/>
    </location>
</feature>
<dbReference type="Pfam" id="PF00172">
    <property type="entry name" value="Zn_clus"/>
    <property type="match status" value="1"/>
</dbReference>
<dbReference type="Pfam" id="PF04082">
    <property type="entry name" value="Fungal_trans"/>
    <property type="match status" value="1"/>
</dbReference>
<dbReference type="Gene3D" id="4.10.240.10">
    <property type="entry name" value="Zn(2)-C6 fungal-type DNA-binding domain"/>
    <property type="match status" value="1"/>
</dbReference>
<dbReference type="PROSITE" id="PS50048">
    <property type="entry name" value="ZN2_CY6_FUNGAL_2"/>
    <property type="match status" value="1"/>
</dbReference>
<dbReference type="PANTHER" id="PTHR31001">
    <property type="entry name" value="UNCHARACTERIZED TRANSCRIPTIONAL REGULATORY PROTEIN"/>
    <property type="match status" value="1"/>
</dbReference>
<evidence type="ECO:0000256" key="4">
    <source>
        <dbReference type="SAM" id="MobiDB-lite"/>
    </source>
</evidence>